<evidence type="ECO:0000259" key="2">
    <source>
        <dbReference type="Pfam" id="PF13556"/>
    </source>
</evidence>
<evidence type="ECO:0000259" key="3">
    <source>
        <dbReference type="Pfam" id="PF14361"/>
    </source>
</evidence>
<name>A0A918GYP9_9ACTN</name>
<dbReference type="InterPro" id="IPR042070">
    <property type="entry name" value="PucR_C-HTH_sf"/>
</dbReference>
<dbReference type="Pfam" id="PF17853">
    <property type="entry name" value="GGDEF_2"/>
    <property type="match status" value="1"/>
</dbReference>
<comment type="similarity">
    <text evidence="1">Belongs to the CdaR family.</text>
</comment>
<protein>
    <recommendedName>
        <fullName evidence="7">PucR family transcriptional regulator</fullName>
    </recommendedName>
</protein>
<dbReference type="PANTHER" id="PTHR33744:SF1">
    <property type="entry name" value="DNA-BINDING TRANSCRIPTIONAL ACTIVATOR ADER"/>
    <property type="match status" value="1"/>
</dbReference>
<evidence type="ECO:0000313" key="5">
    <source>
        <dbReference type="EMBL" id="GGT16110.1"/>
    </source>
</evidence>
<comment type="caution">
    <text evidence="5">The sequence shown here is derived from an EMBL/GenBank/DDBJ whole genome shotgun (WGS) entry which is preliminary data.</text>
</comment>
<feature type="domain" description="CdaR GGDEF-like" evidence="4">
    <location>
        <begin position="173"/>
        <end position="279"/>
    </location>
</feature>
<evidence type="ECO:0008006" key="7">
    <source>
        <dbReference type="Google" id="ProtNLM"/>
    </source>
</evidence>
<evidence type="ECO:0000313" key="6">
    <source>
        <dbReference type="Proteomes" id="UP000619486"/>
    </source>
</evidence>
<dbReference type="Proteomes" id="UP000619486">
    <property type="component" value="Unassembled WGS sequence"/>
</dbReference>
<dbReference type="AlphaFoldDB" id="A0A918GYP9"/>
<dbReference type="InterPro" id="IPR025736">
    <property type="entry name" value="PucR_C-HTH_dom"/>
</dbReference>
<evidence type="ECO:0000259" key="4">
    <source>
        <dbReference type="Pfam" id="PF17853"/>
    </source>
</evidence>
<sequence>MPDSLVTTHPTDRRIGLLATALNGRLPELSKRAVDRILAPAGTVAYRRLVPTEELRGSCQAHLTFTLSALTGRHSAAPATATALRRAGQGVPQSAVIAAYHAGGRMLLEELTAEARNAGHGGLEALPDGAARLLGLIETGANEITAAYQHAASAAADQAGSPALAGLFDGTARSTEALWRAADTLRLPYDGLFVVLVADPPPGPAPELGNRLAAHGIASAWSRTAGLLAGLVSVRDRRTLDRLLLVLQRSATLRYGVSPAFAGLADCATGLRLARLALATADPAGPPVASFDDGPLAGLVVDSPDVAARMARSVLGALLDLPAEQRTMLIGTLTAWYAAAGSMEDAAQSLHCHANTVRQRLRRIRRLTGRTVTDPVDTAELYAALQAVRTLPRSVLR</sequence>
<proteinExistence type="inferred from homology"/>
<dbReference type="Pfam" id="PF14361">
    <property type="entry name" value="RsbRD_N"/>
    <property type="match status" value="1"/>
</dbReference>
<dbReference type="EMBL" id="BMQQ01000001">
    <property type="protein sequence ID" value="GGT16110.1"/>
    <property type="molecule type" value="Genomic_DNA"/>
</dbReference>
<reference evidence="5" key="1">
    <citation type="journal article" date="2014" name="Int. J. Syst. Evol. Microbiol.">
        <title>Complete genome sequence of Corynebacterium casei LMG S-19264T (=DSM 44701T), isolated from a smear-ripened cheese.</title>
        <authorList>
            <consortium name="US DOE Joint Genome Institute (JGI-PGF)"/>
            <person name="Walter F."/>
            <person name="Albersmeier A."/>
            <person name="Kalinowski J."/>
            <person name="Ruckert C."/>
        </authorList>
    </citation>
    <scope>NUCLEOTIDE SEQUENCE</scope>
    <source>
        <strain evidence="5">JCM 3172</strain>
    </source>
</reference>
<feature type="domain" description="PucR C-terminal helix-turn-helix" evidence="2">
    <location>
        <begin position="329"/>
        <end position="387"/>
    </location>
</feature>
<accession>A0A918GYP9</accession>
<dbReference type="InterPro" id="IPR025751">
    <property type="entry name" value="RsbRD_N_dom"/>
</dbReference>
<gene>
    <name evidence="5" type="ORF">GCM10014713_06270</name>
</gene>
<feature type="domain" description="RsbT co-antagonist protein RsbRD N-terminal" evidence="3">
    <location>
        <begin position="27"/>
        <end position="158"/>
    </location>
</feature>
<organism evidence="5 6">
    <name type="scientific">Streptomyces purpureus</name>
    <dbReference type="NCBI Taxonomy" id="1951"/>
    <lineage>
        <taxon>Bacteria</taxon>
        <taxon>Bacillati</taxon>
        <taxon>Actinomycetota</taxon>
        <taxon>Actinomycetes</taxon>
        <taxon>Kitasatosporales</taxon>
        <taxon>Streptomycetaceae</taxon>
        <taxon>Streptomyces</taxon>
    </lineage>
</organism>
<dbReference type="InterPro" id="IPR051448">
    <property type="entry name" value="CdaR-like_regulators"/>
</dbReference>
<dbReference type="PANTHER" id="PTHR33744">
    <property type="entry name" value="CARBOHYDRATE DIACID REGULATOR"/>
    <property type="match status" value="1"/>
</dbReference>
<keyword evidence="6" id="KW-1185">Reference proteome</keyword>
<dbReference type="Pfam" id="PF13556">
    <property type="entry name" value="HTH_30"/>
    <property type="match status" value="1"/>
</dbReference>
<dbReference type="Gene3D" id="1.10.10.2840">
    <property type="entry name" value="PucR C-terminal helix-turn-helix domain"/>
    <property type="match status" value="1"/>
</dbReference>
<evidence type="ECO:0000256" key="1">
    <source>
        <dbReference type="ARBA" id="ARBA00006754"/>
    </source>
</evidence>
<dbReference type="RefSeq" id="WP_189199679.1">
    <property type="nucleotide sequence ID" value="NZ_BMQQ01000001.1"/>
</dbReference>
<dbReference type="InterPro" id="IPR041522">
    <property type="entry name" value="CdaR_GGDEF"/>
</dbReference>
<reference evidence="5" key="2">
    <citation type="submission" date="2020-09" db="EMBL/GenBank/DDBJ databases">
        <authorList>
            <person name="Sun Q."/>
            <person name="Ohkuma M."/>
        </authorList>
    </citation>
    <scope>NUCLEOTIDE SEQUENCE</scope>
    <source>
        <strain evidence="5">JCM 3172</strain>
    </source>
</reference>